<evidence type="ECO:0000313" key="2">
    <source>
        <dbReference type="Proteomes" id="UP000469159"/>
    </source>
</evidence>
<name>A0A6I4UWE1_9SPHN</name>
<accession>A0A6I4UWE1</accession>
<sequence length="252" mass="28582">MNGAFHSYPSTESALSARFRGHRDRDWKEWGERHYFEAAAQIPGEATRAWVSRQKLNYRAIADKNALAHLIAANVDQPFLEAIGQLSRLRRLELEWPFLGTDLTPLLALKELEHLSIDSPRKLSDFSRLLELPSLRTLLITNPKRMPNIEWLSGAHHLEVIGIEGAIDSLYKIESFAPLAGLRSLRAVLCVSTRLADKRLSPLAQCPQLEYLSIARCAPRSEFELLRAARPDLVCSWFDPEAWRKPVIRPAG</sequence>
<dbReference type="RefSeq" id="WP_160746690.1">
    <property type="nucleotide sequence ID" value="NZ_WTYK01000004.1"/>
</dbReference>
<dbReference type="Gene3D" id="3.80.10.10">
    <property type="entry name" value="Ribonuclease Inhibitor"/>
    <property type="match status" value="1"/>
</dbReference>
<dbReference type="InterPro" id="IPR032675">
    <property type="entry name" value="LRR_dom_sf"/>
</dbReference>
<evidence type="ECO:0000313" key="1">
    <source>
        <dbReference type="EMBL" id="MXP41853.1"/>
    </source>
</evidence>
<proteinExistence type="predicted"/>
<evidence type="ECO:0008006" key="3">
    <source>
        <dbReference type="Google" id="ProtNLM"/>
    </source>
</evidence>
<protein>
    <recommendedName>
        <fullName evidence="3">Leucine-rich repeat domain-containing protein</fullName>
    </recommendedName>
</protein>
<keyword evidence="2" id="KW-1185">Reference proteome</keyword>
<comment type="caution">
    <text evidence="1">The sequence shown here is derived from an EMBL/GenBank/DDBJ whole genome shotgun (WGS) entry which is preliminary data.</text>
</comment>
<gene>
    <name evidence="1" type="ORF">GRI75_09390</name>
</gene>
<dbReference type="SUPFAM" id="SSF52058">
    <property type="entry name" value="L domain-like"/>
    <property type="match status" value="1"/>
</dbReference>
<dbReference type="EMBL" id="WTYK01000004">
    <property type="protein sequence ID" value="MXP41853.1"/>
    <property type="molecule type" value="Genomic_DNA"/>
</dbReference>
<dbReference type="AlphaFoldDB" id="A0A6I4UWE1"/>
<dbReference type="OrthoDB" id="7063346at2"/>
<dbReference type="Proteomes" id="UP000469159">
    <property type="component" value="Unassembled WGS sequence"/>
</dbReference>
<reference evidence="1 2" key="1">
    <citation type="submission" date="2019-12" db="EMBL/GenBank/DDBJ databases">
        <title>Genomic-based taxomic classification of the family Erythrobacteraceae.</title>
        <authorList>
            <person name="Xu L."/>
        </authorList>
    </citation>
    <scope>NUCLEOTIDE SEQUENCE [LARGE SCALE GENOMIC DNA]</scope>
    <source>
        <strain evidence="1 2">MCCC 1K02066</strain>
    </source>
</reference>
<organism evidence="1 2">
    <name type="scientific">Croceibacterium soli</name>
    <dbReference type="NCBI Taxonomy" id="1739690"/>
    <lineage>
        <taxon>Bacteria</taxon>
        <taxon>Pseudomonadati</taxon>
        <taxon>Pseudomonadota</taxon>
        <taxon>Alphaproteobacteria</taxon>
        <taxon>Sphingomonadales</taxon>
        <taxon>Erythrobacteraceae</taxon>
        <taxon>Croceibacterium</taxon>
    </lineage>
</organism>